<dbReference type="InterPro" id="IPR037120">
    <property type="entry name" value="Haem_peroxidase_sf_animal"/>
</dbReference>
<dbReference type="InterPro" id="IPR011049">
    <property type="entry name" value="Serralysin-like_metalloprot_C"/>
</dbReference>
<dbReference type="Gene3D" id="1.10.640.10">
    <property type="entry name" value="Haem peroxidase domain superfamily, animal type"/>
    <property type="match status" value="2"/>
</dbReference>
<evidence type="ECO:0000259" key="5">
    <source>
        <dbReference type="Pfam" id="PF17803"/>
    </source>
</evidence>
<evidence type="ECO:0000256" key="2">
    <source>
        <dbReference type="ARBA" id="ARBA00022525"/>
    </source>
</evidence>
<reference evidence="6" key="1">
    <citation type="submission" date="2016-07" db="EMBL/GenBank/DDBJ databases">
        <title>Microvirga ossetica sp. nov. a new species of rhizobia isolated from root nodules of the legume species Vicia alpestris Steven originated from North Ossetia region in the Caucasus.</title>
        <authorList>
            <person name="Safronova V.I."/>
            <person name="Kuznetsova I.G."/>
            <person name="Sazanova A.L."/>
            <person name="Belimov A."/>
            <person name="Andronov E."/>
            <person name="Osledkin Y.S."/>
            <person name="Onishchuk O.P."/>
            <person name="Kurchak O.N."/>
            <person name="Shaposhnikov A.I."/>
            <person name="Willems A."/>
            <person name="Tikhonovich I.A."/>
        </authorList>
    </citation>
    <scope>NUCLEOTIDE SEQUENCE [LARGE SCALE GENOMIC DNA]</scope>
    <source>
        <strain evidence="6">V5/3M</strain>
    </source>
</reference>
<sequence>MVSLVKHDLEFILKQIKIAEEHAAGGDLRKLVAEAGGLDPNATTTPTQAFLLPYGLRTVDGTYNNLVEGRETWGAADQPFPEMSSPQYVNEQDDAQMFGTPANPVWLTNNNYTPGSNPGTPMLAPGTVVDADPRTISNLIADQTLNNPAAISAALTYAGITGAAQMTAISQIQAARVAITNAGTGVGNIPSLEASVDAAEAALSLAQADRLMKVDLAAQAETAYQMALEDIAPLEQALIDAQASLSGLTEESEGYAEAVAAVDLAQQAVNSMQSVVDAALVQVGVSSAAVGAADDAVLAKTTALDAAEDALAVAQTASQAVTVAETALANLLNQLDIQMDGNTVLIPNVAPDIGDSAPYNSLFTLFGQFFDHGLDLISKGGSGTVYIPLQPDDPLYVPGSHSNFMVMTRASRDGDGDTINTTTPWVDQNQTYTSHASHQVFLREYMTGPDGKTIATGNLLEGARGLATWADVKAQAKAMLGIDLTDANVGNVPLLRTDPYGNFIPHPQTGFAQVIVGLGNDGVPNTSDDIVISGTPANPASLANAVLTGHAFLDDIAHSAVPGTTYDHDGNPATPMIKVSGDADNVAGNQIGFDSRGNKVAYDNELLDAHYITGDGRGNENVGLTTIHHVFHSEHNHLVEQVKELALTSGDLAFLNEWLLVDVTAVPTTAEAKAALVWDGERLFQAARFTNEMEYQHLVFEEFARKMQPDVDAFVFEPSVDINPAIFAEFAQAVYRFGHSMLNETIDTITVNGQQVSMKLFDGFLNPVGFGSDTIDHDAAAGAIIRGMSRQHGNEIDEFVTHVLRNQLVGIPLDLAALNIARGRDLGLPSLNEARAQFYQMSGQDSQVKPYVSWTDFALNLQNPLSIVNFIAAYGKHDLIAAATTMEGKRAAASLLIFGGTGAPADRLDFLNSEGTWASKESGLNDIDLWMGGLAEKKMDFGGMLGSTFAFVFEAQLEALQDADRFYYLSRVQGLNLLNELENNSMTDIIMRNTDLGDEGRTALPGDIFATPDHTLEIIKSKQIGDDPVWDNPVLQALSPLVVRKDLDGDGDGDVLIYNGTEHVVMGGSAEADLLVAGEGDDTVWGYEGNDTIEAGYGVDIIHGGDGDDIITNAGTDIGMTDKLHGEKGNDVIQGGSGLALLFGNEGQDFLITGPDGKNAFGGTGNDFILGGDGGDMLLGNEGDDWIEGGPRFDVIAGENSELFFNSSVIGHDVLNGGASDTDYDGESGDDIMFQAEGIQRNNGMAGFDWAIHKGDTVAANTDLGIPLFDNQEAFILRDRFDLVEGLSGWKHNDILTGRVAATNTRAEATGTAAIPGPDSPLDSFSNDLLQKNVSLINGLDQLVAHRIRVPVVDAQGRPVLDANGNPELIVLDTSQAADIILGGGGSDTIKGFAGDDIIDGDKWLNVRIKIVKDGVTYTADGMTGKVYLESQYAYGAPLANAVAQFGGKTLDALMLSATLNPGQLSIVREIVDGDLDNTATDVAVYGDLRANYVITSNADGSITVEHVTVTVETDPTTGSNRVSDGIDRLFNIEKLRFADGEVNLTPPKLSLHAFDAANYRDDFNPANYVGSDGTAAWTSSWVESADGANSGTNGQIVLSNQALRFQEGDGATITRTVNLDGHATARLSFNANPDNLENDDYVSIQFSPDGNPNNFVELGRITGDGGNTLRTFDLTGPFTANAAIRFVATSFENGIFGIGSDVVTIDNVAIDFSRPAVAPTVNHSATFTENGTAVAIANNPGIVDDAVQMVSARIVLINAQAGDTFIVGNLPAGIDDAITTVNGQVILTLTGAASLADYQTAIQAVTFSNNSNNPVAGNRVIEVTVNDGFLNSNVATTTVNVVPVNDAPAANNDSVYTNYTTAPFILPEWALLANDTDGEGAALDVTTINAVSGLTASLTTGSVTVTDTGTAGGNFTYTANDGSGAANATDTATVTINRDTTGAINGNDGDNILIGDGGNSTLTGGQGDDLVFAGAGNDTITWGVTTFLGFEIGNDGHDFVDGGAGTLDRFVVTGSNAAESFVVYARASVPAALAAGLKPDTEIVITRNGNIIAELDNIEEITINTSGGADTVQAVGNFNPTSLNFSTITINGSSDDNVVDISQLTSAHRIVFRSYGGNDTIVGTLREQDVIELEPGRTPDEYEWEENEDGTTSVTCGGHRVTFRCEEGRRPNLCEGTVPTEPEVPVDPEQPTEPVDPQQPTDPQPVDPVTPTDPVPSSPSQPEAPKSLSITGNSRSETLHGGDGNDRMDGGRGNDKLLGSAGNDVLKGGDGHDRLDGGTGNDRMEGGRGNDVYIVDSAGDRVIERSGQGIDTVKSSVSFSLNGTHAEKLVLTGTADINGTGNRLDNSLTGNAGDNALHGGSGHDILKGMAGDDRLDGGSGRDMLYGGAGNDMLKGGAGDDRLSGGSGDDIFVFQRGGGRDVVTDFRADHDRIDTSRLAGVDSMADLRVMQVDHDTVIEHGTDILVLKGVTVSDLDNSDFIF</sequence>
<evidence type="ECO:0000256" key="1">
    <source>
        <dbReference type="ARBA" id="ARBA00004613"/>
    </source>
</evidence>
<dbReference type="InterPro" id="IPR018511">
    <property type="entry name" value="Hemolysin-typ_Ca-bd_CS"/>
</dbReference>
<dbReference type="KEGG" id="moc:BB934_24655"/>
<feature type="compositionally biased region" description="Basic and acidic residues" evidence="4">
    <location>
        <begin position="2268"/>
        <end position="2289"/>
    </location>
</feature>
<dbReference type="PROSITE" id="PS00330">
    <property type="entry name" value="HEMOLYSIN_CALCIUM"/>
    <property type="match status" value="7"/>
</dbReference>
<dbReference type="OrthoDB" id="7876310at2"/>
<dbReference type="PROSITE" id="PS50292">
    <property type="entry name" value="PEROXIDASE_3"/>
    <property type="match status" value="1"/>
</dbReference>
<dbReference type="InterPro" id="IPR001343">
    <property type="entry name" value="Hemolysn_Ca-bd"/>
</dbReference>
<keyword evidence="3" id="KW-0325">Glycoprotein</keyword>
<evidence type="ECO:0000313" key="6">
    <source>
        <dbReference type="EMBL" id="ANY81018.1"/>
    </source>
</evidence>
<feature type="region of interest" description="Disordered" evidence="4">
    <location>
        <begin position="2171"/>
        <end position="2290"/>
    </location>
</feature>
<dbReference type="PANTHER" id="PTHR11475">
    <property type="entry name" value="OXIDASE/PEROXIDASE"/>
    <property type="match status" value="1"/>
</dbReference>
<dbReference type="Gene3D" id="2.150.10.10">
    <property type="entry name" value="Serralysin-like metalloprotease, C-terminal"/>
    <property type="match status" value="4"/>
</dbReference>
<dbReference type="InterPro" id="IPR019791">
    <property type="entry name" value="Haem_peroxidase_animal"/>
</dbReference>
<dbReference type="InterPro" id="IPR010255">
    <property type="entry name" value="Haem_peroxidase_sf"/>
</dbReference>
<dbReference type="InterPro" id="IPR040853">
    <property type="entry name" value="RapA2_cadherin-like"/>
</dbReference>
<evidence type="ECO:0000256" key="4">
    <source>
        <dbReference type="SAM" id="MobiDB-lite"/>
    </source>
</evidence>
<feature type="compositionally biased region" description="Basic and acidic residues" evidence="4">
    <location>
        <begin position="2238"/>
        <end position="2256"/>
    </location>
</feature>
<dbReference type="Pfam" id="PF03098">
    <property type="entry name" value="An_peroxidase"/>
    <property type="match status" value="2"/>
</dbReference>
<evidence type="ECO:0000256" key="3">
    <source>
        <dbReference type="ARBA" id="ARBA00023180"/>
    </source>
</evidence>
<feature type="compositionally biased region" description="Pro residues" evidence="4">
    <location>
        <begin position="2201"/>
        <end position="2220"/>
    </location>
</feature>
<dbReference type="RefSeq" id="WP_157934304.1">
    <property type="nucleotide sequence ID" value="NZ_CP016616.1"/>
</dbReference>
<organism evidence="6">
    <name type="scientific">Microvirga ossetica</name>
    <dbReference type="NCBI Taxonomy" id="1882682"/>
    <lineage>
        <taxon>Bacteria</taxon>
        <taxon>Pseudomonadati</taxon>
        <taxon>Pseudomonadota</taxon>
        <taxon>Alphaproteobacteria</taxon>
        <taxon>Hyphomicrobiales</taxon>
        <taxon>Methylobacteriaceae</taxon>
        <taxon>Microvirga</taxon>
    </lineage>
</organism>
<proteinExistence type="predicted"/>
<dbReference type="GO" id="GO:0005576">
    <property type="term" value="C:extracellular region"/>
    <property type="evidence" value="ECO:0007669"/>
    <property type="project" value="UniProtKB-SubCell"/>
</dbReference>
<keyword evidence="2" id="KW-0964">Secreted</keyword>
<comment type="subcellular location">
    <subcellularLocation>
        <location evidence="1">Secreted</location>
    </subcellularLocation>
</comment>
<dbReference type="Pfam" id="PF00353">
    <property type="entry name" value="HemolysinCabind"/>
    <property type="match status" value="8"/>
</dbReference>
<protein>
    <recommendedName>
        <fullName evidence="5">RapA2 cadherin-like domain-containing protein</fullName>
    </recommendedName>
</protein>
<dbReference type="EMBL" id="CP016616">
    <property type="protein sequence ID" value="ANY81018.1"/>
    <property type="molecule type" value="Genomic_DNA"/>
</dbReference>
<feature type="domain" description="RapA2 cadherin-like" evidence="5">
    <location>
        <begin position="1836"/>
        <end position="1911"/>
    </location>
</feature>
<name>A0A1B2EM14_9HYPH</name>
<gene>
    <name evidence="6" type="ORF">BB934_24655</name>
</gene>
<dbReference type="Pfam" id="PF17803">
    <property type="entry name" value="Cadherin_4"/>
    <property type="match status" value="1"/>
</dbReference>
<dbReference type="PANTHER" id="PTHR11475:SF4">
    <property type="entry name" value="CHORION PEROXIDASE"/>
    <property type="match status" value="1"/>
</dbReference>
<dbReference type="CDD" id="cd09821">
    <property type="entry name" value="An_peroxidase_bacterial_2"/>
    <property type="match status" value="1"/>
</dbReference>
<dbReference type="SUPFAM" id="SSF48113">
    <property type="entry name" value="Heme-dependent peroxidases"/>
    <property type="match status" value="1"/>
</dbReference>
<dbReference type="GO" id="GO:0020037">
    <property type="term" value="F:heme binding"/>
    <property type="evidence" value="ECO:0007669"/>
    <property type="project" value="InterPro"/>
</dbReference>
<dbReference type="GO" id="GO:0006979">
    <property type="term" value="P:response to oxidative stress"/>
    <property type="evidence" value="ECO:0007669"/>
    <property type="project" value="InterPro"/>
</dbReference>
<dbReference type="SUPFAM" id="SSF51120">
    <property type="entry name" value="beta-Roll"/>
    <property type="match status" value="6"/>
</dbReference>
<dbReference type="GO" id="GO:0004601">
    <property type="term" value="F:peroxidase activity"/>
    <property type="evidence" value="ECO:0007669"/>
    <property type="project" value="InterPro"/>
</dbReference>
<dbReference type="GO" id="GO:0005509">
    <property type="term" value="F:calcium ion binding"/>
    <property type="evidence" value="ECO:0007669"/>
    <property type="project" value="InterPro"/>
</dbReference>
<accession>A0A1B2EM14</accession>
<feature type="compositionally biased region" description="Low complexity" evidence="4">
    <location>
        <begin position="2179"/>
        <end position="2200"/>
    </location>
</feature>